<dbReference type="GO" id="GO:0005615">
    <property type="term" value="C:extracellular space"/>
    <property type="evidence" value="ECO:0007669"/>
    <property type="project" value="TreeGrafter"/>
</dbReference>
<dbReference type="InterPro" id="IPR000834">
    <property type="entry name" value="Peptidase_M14"/>
</dbReference>
<evidence type="ECO:0000256" key="3">
    <source>
        <dbReference type="ARBA" id="ARBA00022670"/>
    </source>
</evidence>
<accession>A0A8X6K806</accession>
<protein>
    <submittedName>
        <fullName evidence="9">Carboxypeptidase A1</fullName>
    </submittedName>
</protein>
<comment type="similarity">
    <text evidence="2 7">Belongs to the peptidase M14 family.</text>
</comment>
<dbReference type="GO" id="GO:0006508">
    <property type="term" value="P:proteolysis"/>
    <property type="evidence" value="ECO:0007669"/>
    <property type="project" value="UniProtKB-KW"/>
</dbReference>
<keyword evidence="10" id="KW-1185">Reference proteome</keyword>
<feature type="active site" description="Proton donor/acceptor" evidence="7">
    <location>
        <position position="38"/>
    </location>
</feature>
<evidence type="ECO:0000256" key="4">
    <source>
        <dbReference type="ARBA" id="ARBA00022801"/>
    </source>
</evidence>
<dbReference type="Gene3D" id="3.40.630.10">
    <property type="entry name" value="Zn peptidases"/>
    <property type="match status" value="1"/>
</dbReference>
<evidence type="ECO:0000256" key="1">
    <source>
        <dbReference type="ARBA" id="ARBA00001947"/>
    </source>
</evidence>
<evidence type="ECO:0000256" key="2">
    <source>
        <dbReference type="ARBA" id="ARBA00005988"/>
    </source>
</evidence>
<keyword evidence="5" id="KW-0862">Zinc</keyword>
<dbReference type="GO" id="GO:0004181">
    <property type="term" value="F:metallocarboxypeptidase activity"/>
    <property type="evidence" value="ECO:0007669"/>
    <property type="project" value="InterPro"/>
</dbReference>
<evidence type="ECO:0000259" key="8">
    <source>
        <dbReference type="PROSITE" id="PS52035"/>
    </source>
</evidence>
<comment type="caution">
    <text evidence="9">The sequence shown here is derived from an EMBL/GenBank/DDBJ whole genome shotgun (WGS) entry which is preliminary data.</text>
</comment>
<dbReference type="Proteomes" id="UP000887116">
    <property type="component" value="Unassembled WGS sequence"/>
</dbReference>
<dbReference type="PROSITE" id="PS52035">
    <property type="entry name" value="PEPTIDASE_M14"/>
    <property type="match status" value="1"/>
</dbReference>
<organism evidence="9 10">
    <name type="scientific">Trichonephila clavata</name>
    <name type="common">Joro spider</name>
    <name type="synonym">Nephila clavata</name>
    <dbReference type="NCBI Taxonomy" id="2740835"/>
    <lineage>
        <taxon>Eukaryota</taxon>
        <taxon>Metazoa</taxon>
        <taxon>Ecdysozoa</taxon>
        <taxon>Arthropoda</taxon>
        <taxon>Chelicerata</taxon>
        <taxon>Arachnida</taxon>
        <taxon>Araneae</taxon>
        <taxon>Araneomorphae</taxon>
        <taxon>Entelegynae</taxon>
        <taxon>Araneoidea</taxon>
        <taxon>Nephilidae</taxon>
        <taxon>Trichonephila</taxon>
    </lineage>
</organism>
<dbReference type="GO" id="GO:0008270">
    <property type="term" value="F:zinc ion binding"/>
    <property type="evidence" value="ECO:0007669"/>
    <property type="project" value="InterPro"/>
</dbReference>
<evidence type="ECO:0000256" key="7">
    <source>
        <dbReference type="PROSITE-ProRule" id="PRU01379"/>
    </source>
</evidence>
<name>A0A8X6K806_TRICU</name>
<evidence type="ECO:0000256" key="5">
    <source>
        <dbReference type="ARBA" id="ARBA00022833"/>
    </source>
</evidence>
<reference evidence="9" key="1">
    <citation type="submission" date="2020-07" db="EMBL/GenBank/DDBJ databases">
        <title>Multicomponent nature underlies the extraordinary mechanical properties of spider dragline silk.</title>
        <authorList>
            <person name="Kono N."/>
            <person name="Nakamura H."/>
            <person name="Mori M."/>
            <person name="Yoshida Y."/>
            <person name="Ohtoshi R."/>
            <person name="Malay A.D."/>
            <person name="Moran D.A.P."/>
            <person name="Tomita M."/>
            <person name="Numata K."/>
            <person name="Arakawa K."/>
        </authorList>
    </citation>
    <scope>NUCLEOTIDE SEQUENCE</scope>
</reference>
<comment type="cofactor">
    <cofactor evidence="1">
        <name>Zn(2+)</name>
        <dbReference type="ChEBI" id="CHEBI:29105"/>
    </cofactor>
</comment>
<evidence type="ECO:0000313" key="9">
    <source>
        <dbReference type="EMBL" id="GFQ64876.1"/>
    </source>
</evidence>
<dbReference type="SUPFAM" id="SSF53187">
    <property type="entry name" value="Zn-dependent exopeptidases"/>
    <property type="match status" value="1"/>
</dbReference>
<dbReference type="Pfam" id="PF00246">
    <property type="entry name" value="Peptidase_M14"/>
    <property type="match status" value="1"/>
</dbReference>
<dbReference type="PANTHER" id="PTHR11705:SF143">
    <property type="entry name" value="SLL0236 PROTEIN"/>
    <property type="match status" value="1"/>
</dbReference>
<feature type="domain" description="Peptidase M14" evidence="8">
    <location>
        <begin position="1"/>
        <end position="72"/>
    </location>
</feature>
<dbReference type="OrthoDB" id="3626597at2759"/>
<dbReference type="EMBL" id="BMAO01000159">
    <property type="protein sequence ID" value="GFQ64876.1"/>
    <property type="molecule type" value="Genomic_DNA"/>
</dbReference>
<keyword evidence="9" id="KW-0121">Carboxypeptidase</keyword>
<proteinExistence type="inferred from homology"/>
<keyword evidence="4" id="KW-0378">Hydrolase</keyword>
<sequence>MFNRTNDSFNRISDDEAAGSSVDYAYLKQDVKIAYALELRDTGRNGFFLPKDQILPTCEETFDGLMAAIEAIDQ</sequence>
<evidence type="ECO:0000256" key="6">
    <source>
        <dbReference type="ARBA" id="ARBA00023049"/>
    </source>
</evidence>
<keyword evidence="6" id="KW-0482">Metalloprotease</keyword>
<evidence type="ECO:0000313" key="10">
    <source>
        <dbReference type="Proteomes" id="UP000887116"/>
    </source>
</evidence>
<dbReference type="AlphaFoldDB" id="A0A8X6K806"/>
<keyword evidence="3" id="KW-0645">Protease</keyword>
<dbReference type="PANTHER" id="PTHR11705">
    <property type="entry name" value="PROTEASE FAMILY M14 CARBOXYPEPTIDASE A,B"/>
    <property type="match status" value="1"/>
</dbReference>
<gene>
    <name evidence="9" type="primary">NCL1_19891</name>
    <name evidence="9" type="ORF">TNCT_291021</name>
</gene>